<keyword evidence="2" id="KW-0472">Membrane</keyword>
<feature type="transmembrane region" description="Helical" evidence="2">
    <location>
        <begin position="314"/>
        <end position="337"/>
    </location>
</feature>
<organism evidence="3">
    <name type="scientific">Emiliania huxleyi</name>
    <name type="common">Coccolithophore</name>
    <name type="synonym">Pontosphaera huxleyi</name>
    <dbReference type="NCBI Taxonomy" id="2903"/>
    <lineage>
        <taxon>Eukaryota</taxon>
        <taxon>Haptista</taxon>
        <taxon>Haptophyta</taxon>
        <taxon>Prymnesiophyceae</taxon>
        <taxon>Isochrysidales</taxon>
        <taxon>Noelaerhabdaceae</taxon>
        <taxon>Emiliania</taxon>
    </lineage>
</organism>
<dbReference type="AlphaFoldDB" id="A0A7S3S9T5"/>
<feature type="compositionally biased region" description="Basic residues" evidence="1">
    <location>
        <begin position="392"/>
        <end position="405"/>
    </location>
</feature>
<feature type="transmembrane region" description="Helical" evidence="2">
    <location>
        <begin position="281"/>
        <end position="307"/>
    </location>
</feature>
<sequence length="436" mass="47163">MIALTAIAAAASFGRPRLLPHAARACVARHRAAAMEEAAADWSFLDAAYLITCPDDDGSNPRLDRVLPLLRQVGLGDLVEVRSFERDDADRIRGCYSSHISVLQEAQRRVEGKRECNILVLEDNIDVSPRLSSDTLAAVREYVTDPAAGPRDMVHLAYIMYVPGLRVERTSGARERIVRLLCTPDSVLGTTAYLVTRSGLDALLAEHARHGYSHGDAIPNVMARLFPESRYAASPMPFHRAAGIKSLVNAQLDNLRAILFLPTFYTAWERLLVGSGLSTSVLFPALVGSFAVTAVASTGSLVSALLAEARGEDVNLLLPAASALIAIPSLIVIFYGARAPTPPEPRTPAHLRVETPCTHTSTPPSKRQHADALARATWTPPRPLSRQDSRSRQSRRPPPRRASRSRRGDHEEAAGGGCESLLVSRNSACGGCQRPS</sequence>
<keyword evidence="2" id="KW-0812">Transmembrane</keyword>
<keyword evidence="2" id="KW-1133">Transmembrane helix</keyword>
<evidence type="ECO:0000256" key="1">
    <source>
        <dbReference type="SAM" id="MobiDB-lite"/>
    </source>
</evidence>
<dbReference type="EMBL" id="HBIR01022079">
    <property type="protein sequence ID" value="CAE0548451.1"/>
    <property type="molecule type" value="Transcribed_RNA"/>
</dbReference>
<proteinExistence type="predicted"/>
<name>A0A7S3S9T5_EMIHU</name>
<gene>
    <name evidence="3" type="ORF">EHUX00137_LOCUS16845</name>
</gene>
<protein>
    <submittedName>
        <fullName evidence="3">Uncharacterized protein</fullName>
    </submittedName>
</protein>
<accession>A0A7S3S9T5</accession>
<feature type="region of interest" description="Disordered" evidence="1">
    <location>
        <begin position="343"/>
        <end position="419"/>
    </location>
</feature>
<evidence type="ECO:0000256" key="2">
    <source>
        <dbReference type="SAM" id="Phobius"/>
    </source>
</evidence>
<reference evidence="3" key="1">
    <citation type="submission" date="2021-01" db="EMBL/GenBank/DDBJ databases">
        <authorList>
            <person name="Corre E."/>
            <person name="Pelletier E."/>
            <person name="Niang G."/>
            <person name="Scheremetjew M."/>
            <person name="Finn R."/>
            <person name="Kale V."/>
            <person name="Holt S."/>
            <person name="Cochrane G."/>
            <person name="Meng A."/>
            <person name="Brown T."/>
            <person name="Cohen L."/>
        </authorList>
    </citation>
    <scope>NUCLEOTIDE SEQUENCE</scope>
    <source>
        <strain evidence="3">379</strain>
    </source>
</reference>
<evidence type="ECO:0000313" key="3">
    <source>
        <dbReference type="EMBL" id="CAE0548451.1"/>
    </source>
</evidence>